<gene>
    <name evidence="1" type="ORF">IQ235_10990</name>
</gene>
<dbReference type="RefSeq" id="WP_264321521.1">
    <property type="nucleotide sequence ID" value="NZ_JADEXN010000177.1"/>
</dbReference>
<evidence type="ECO:0000313" key="1">
    <source>
        <dbReference type="EMBL" id="MBE9041305.1"/>
    </source>
</evidence>
<reference evidence="1" key="1">
    <citation type="submission" date="2020-10" db="EMBL/GenBank/DDBJ databases">
        <authorList>
            <person name="Castelo-Branco R."/>
            <person name="Eusebio N."/>
            <person name="Adriana R."/>
            <person name="Vieira A."/>
            <person name="Brugerolle De Fraissinette N."/>
            <person name="Rezende De Castro R."/>
            <person name="Schneider M.P."/>
            <person name="Vasconcelos V."/>
            <person name="Leao P.N."/>
        </authorList>
    </citation>
    <scope>NUCLEOTIDE SEQUENCE</scope>
    <source>
        <strain evidence="1">LEGE 11467</strain>
    </source>
</reference>
<keyword evidence="2" id="KW-1185">Reference proteome</keyword>
<dbReference type="Proteomes" id="UP000621799">
    <property type="component" value="Unassembled WGS sequence"/>
</dbReference>
<sequence>MSLPVVFPPPASPTSEAHGHLCSNRYGDCYILRYGLRSITERKTVFRAIGRMALGIRRNALSVRLTPTLELGTDRQQTQA</sequence>
<protein>
    <submittedName>
        <fullName evidence="1">Uncharacterized protein</fullName>
    </submittedName>
</protein>
<dbReference type="AlphaFoldDB" id="A0A928Z877"/>
<accession>A0A928Z877</accession>
<organism evidence="1 2">
    <name type="scientific">Zarconia navalis LEGE 11467</name>
    <dbReference type="NCBI Taxonomy" id="1828826"/>
    <lineage>
        <taxon>Bacteria</taxon>
        <taxon>Bacillati</taxon>
        <taxon>Cyanobacteriota</taxon>
        <taxon>Cyanophyceae</taxon>
        <taxon>Oscillatoriophycideae</taxon>
        <taxon>Oscillatoriales</taxon>
        <taxon>Oscillatoriales incertae sedis</taxon>
        <taxon>Zarconia</taxon>
        <taxon>Zarconia navalis</taxon>
    </lineage>
</organism>
<evidence type="ECO:0000313" key="2">
    <source>
        <dbReference type="Proteomes" id="UP000621799"/>
    </source>
</evidence>
<dbReference type="EMBL" id="JADEXN010000177">
    <property type="protein sequence ID" value="MBE9041305.1"/>
    <property type="molecule type" value="Genomic_DNA"/>
</dbReference>
<proteinExistence type="predicted"/>
<name>A0A928Z877_9CYAN</name>
<comment type="caution">
    <text evidence="1">The sequence shown here is derived from an EMBL/GenBank/DDBJ whole genome shotgun (WGS) entry which is preliminary data.</text>
</comment>